<keyword evidence="4" id="KW-0067">ATP-binding</keyword>
<dbReference type="GO" id="GO:0005524">
    <property type="term" value="F:ATP binding"/>
    <property type="evidence" value="ECO:0007669"/>
    <property type="project" value="UniProtKB-KW"/>
</dbReference>
<feature type="domain" description="ABC transmembrane type-1" evidence="9">
    <location>
        <begin position="30"/>
        <end position="312"/>
    </location>
</feature>
<dbReference type="PROSITE" id="PS00211">
    <property type="entry name" value="ABC_TRANSPORTER_1"/>
    <property type="match status" value="1"/>
</dbReference>
<dbReference type="GO" id="GO:0005886">
    <property type="term" value="C:plasma membrane"/>
    <property type="evidence" value="ECO:0007669"/>
    <property type="project" value="UniProtKB-SubCell"/>
</dbReference>
<dbReference type="RefSeq" id="WP_055654009.1">
    <property type="nucleotide sequence ID" value="NZ_CABIXC010000003.1"/>
</dbReference>
<keyword evidence="10" id="KW-0378">Hydrolase</keyword>
<sequence>MEQKEMKTGTLLKRFVPYYKKYTRIMVFDLLCASLTTVCELILPLILRYITNQGLKDLASLTVQTIVGIGVLYFALRIVDGLASFYMAYTGHVMGAAIETDMRQDAFEHLQKLSDNYFNNTKVGQIMSRITSDLFDVTEFAHHCPEEFFIAFLKTAVSFVILAGINLPLTVIIFVFIPVMAVSCSYFNIQVKRAFKKQRNHIGELNARIEDSLLGNKVVRAFANEGVEIEKFNRDNQEFLNIKRQTYKYMAAFQNTIRMFDGLMYVVVIVAGGIFMIKGLIDPGDLVAYTMYVTTLLATIRRIIEFAEQFQRGMTGIERFSELMDASVDIFDEEGAVPLRDVHGSITFDRVSFEYPDDHNPVLSNIDLKIRPGEKVALVGPSGGGKTTLCNLIPRFYDPTEGRILLDGQDIKNVTLQSLRGSVGVVQQDVYLFSGTVYENIEYGHPGASREEILAAAKMAGAHEFIMGLKDGYDTYVGERGVKLSGGQKQRISIARVFLKNPPVLILDEATSALDNESEHLVSQSLERLAAGRTTLTIAHRLTTIRNADRILVLSGSNIIEEGNHEELIKKQGIYYQLYTSAGEAEQN</sequence>
<dbReference type="SMART" id="SM00382">
    <property type="entry name" value="AAA"/>
    <property type="match status" value="1"/>
</dbReference>
<dbReference type="GO" id="GO:0016887">
    <property type="term" value="F:ATP hydrolysis activity"/>
    <property type="evidence" value="ECO:0007669"/>
    <property type="project" value="InterPro"/>
</dbReference>
<feature type="domain" description="ABC transporter" evidence="8">
    <location>
        <begin position="346"/>
        <end position="581"/>
    </location>
</feature>
<dbReference type="CDD" id="cd18549">
    <property type="entry name" value="ABC_6TM_YwjA_like"/>
    <property type="match status" value="1"/>
</dbReference>
<dbReference type="FunFam" id="3.40.50.300:FF:000218">
    <property type="entry name" value="Multidrug ABC transporter ATP-binding protein"/>
    <property type="match status" value="1"/>
</dbReference>
<evidence type="ECO:0000256" key="1">
    <source>
        <dbReference type="ARBA" id="ARBA00004651"/>
    </source>
</evidence>
<keyword evidence="3" id="KW-0547">Nucleotide-binding</keyword>
<gene>
    <name evidence="10" type="ORF">ERS852407_01556</name>
</gene>
<dbReference type="InterPro" id="IPR017871">
    <property type="entry name" value="ABC_transporter-like_CS"/>
</dbReference>
<dbReference type="GO" id="GO:0015421">
    <property type="term" value="F:ABC-type oligopeptide transporter activity"/>
    <property type="evidence" value="ECO:0007669"/>
    <property type="project" value="TreeGrafter"/>
</dbReference>
<dbReference type="Pfam" id="PF00664">
    <property type="entry name" value="ABC_membrane"/>
    <property type="match status" value="1"/>
</dbReference>
<evidence type="ECO:0000259" key="9">
    <source>
        <dbReference type="PROSITE" id="PS50929"/>
    </source>
</evidence>
<dbReference type="InterPro" id="IPR027417">
    <property type="entry name" value="P-loop_NTPase"/>
</dbReference>
<keyword evidence="2 7" id="KW-0812">Transmembrane</keyword>
<dbReference type="Gene3D" id="3.40.50.300">
    <property type="entry name" value="P-loop containing nucleotide triphosphate hydrolases"/>
    <property type="match status" value="1"/>
</dbReference>
<dbReference type="PROSITE" id="PS50893">
    <property type="entry name" value="ABC_TRANSPORTER_2"/>
    <property type="match status" value="1"/>
</dbReference>
<keyword evidence="6 7" id="KW-0472">Membrane</keyword>
<evidence type="ECO:0000256" key="6">
    <source>
        <dbReference type="ARBA" id="ARBA00023136"/>
    </source>
</evidence>
<evidence type="ECO:0000256" key="7">
    <source>
        <dbReference type="SAM" id="Phobius"/>
    </source>
</evidence>
<dbReference type="SUPFAM" id="SSF52540">
    <property type="entry name" value="P-loop containing nucleoside triphosphate hydrolases"/>
    <property type="match status" value="1"/>
</dbReference>
<dbReference type="PANTHER" id="PTHR43394">
    <property type="entry name" value="ATP-DEPENDENT PERMEASE MDL1, MITOCHONDRIAL"/>
    <property type="match status" value="1"/>
</dbReference>
<feature type="transmembrane region" description="Helical" evidence="7">
    <location>
        <begin position="21"/>
        <end position="46"/>
    </location>
</feature>
<evidence type="ECO:0000259" key="8">
    <source>
        <dbReference type="PROSITE" id="PS50893"/>
    </source>
</evidence>
<accession>A0A174BDH9</accession>
<dbReference type="PROSITE" id="PS50929">
    <property type="entry name" value="ABC_TM1F"/>
    <property type="match status" value="1"/>
</dbReference>
<evidence type="ECO:0000313" key="11">
    <source>
        <dbReference type="Proteomes" id="UP000095651"/>
    </source>
</evidence>
<dbReference type="EC" id="3.6.3.-" evidence="10"/>
<reference evidence="10 11" key="1">
    <citation type="submission" date="2015-09" db="EMBL/GenBank/DDBJ databases">
        <authorList>
            <consortium name="Pathogen Informatics"/>
        </authorList>
    </citation>
    <scope>NUCLEOTIDE SEQUENCE [LARGE SCALE GENOMIC DNA]</scope>
    <source>
        <strain evidence="10 11">2789STDY5608850</strain>
    </source>
</reference>
<dbReference type="InterPro" id="IPR003593">
    <property type="entry name" value="AAA+_ATPase"/>
</dbReference>
<evidence type="ECO:0000256" key="2">
    <source>
        <dbReference type="ARBA" id="ARBA00022692"/>
    </source>
</evidence>
<dbReference type="Pfam" id="PF00005">
    <property type="entry name" value="ABC_tran"/>
    <property type="match status" value="1"/>
</dbReference>
<feature type="transmembrane region" description="Helical" evidence="7">
    <location>
        <begin position="58"/>
        <end position="76"/>
    </location>
</feature>
<dbReference type="InterPro" id="IPR036640">
    <property type="entry name" value="ABC1_TM_sf"/>
</dbReference>
<dbReference type="AlphaFoldDB" id="A0A174BDH9"/>
<dbReference type="Gene3D" id="1.20.1560.10">
    <property type="entry name" value="ABC transporter type 1, transmembrane domain"/>
    <property type="match status" value="1"/>
</dbReference>
<dbReference type="Proteomes" id="UP000095651">
    <property type="component" value="Unassembled WGS sequence"/>
</dbReference>
<dbReference type="InterPro" id="IPR003439">
    <property type="entry name" value="ABC_transporter-like_ATP-bd"/>
</dbReference>
<proteinExistence type="predicted"/>
<dbReference type="SUPFAM" id="SSF90123">
    <property type="entry name" value="ABC transporter transmembrane region"/>
    <property type="match status" value="1"/>
</dbReference>
<feature type="transmembrane region" description="Helical" evidence="7">
    <location>
        <begin position="287"/>
        <end position="304"/>
    </location>
</feature>
<feature type="transmembrane region" description="Helical" evidence="7">
    <location>
        <begin position="171"/>
        <end position="189"/>
    </location>
</feature>
<dbReference type="EMBL" id="CYZE01000003">
    <property type="protein sequence ID" value="CUN98553.1"/>
    <property type="molecule type" value="Genomic_DNA"/>
</dbReference>
<evidence type="ECO:0000256" key="3">
    <source>
        <dbReference type="ARBA" id="ARBA00022741"/>
    </source>
</evidence>
<dbReference type="PANTHER" id="PTHR43394:SF1">
    <property type="entry name" value="ATP-BINDING CASSETTE SUB-FAMILY B MEMBER 10, MITOCHONDRIAL"/>
    <property type="match status" value="1"/>
</dbReference>
<comment type="subcellular location">
    <subcellularLocation>
        <location evidence="1">Cell membrane</location>
        <topology evidence="1">Multi-pass membrane protein</topology>
    </subcellularLocation>
</comment>
<feature type="transmembrane region" description="Helical" evidence="7">
    <location>
        <begin position="263"/>
        <end position="281"/>
    </location>
</feature>
<organism evidence="10 11">
    <name type="scientific">Hungatella hathewayi</name>
    <dbReference type="NCBI Taxonomy" id="154046"/>
    <lineage>
        <taxon>Bacteria</taxon>
        <taxon>Bacillati</taxon>
        <taxon>Bacillota</taxon>
        <taxon>Clostridia</taxon>
        <taxon>Lachnospirales</taxon>
        <taxon>Lachnospiraceae</taxon>
        <taxon>Hungatella</taxon>
    </lineage>
</organism>
<dbReference type="CDD" id="cd03251">
    <property type="entry name" value="ABCC_MsbA"/>
    <property type="match status" value="1"/>
</dbReference>
<evidence type="ECO:0000256" key="4">
    <source>
        <dbReference type="ARBA" id="ARBA00022840"/>
    </source>
</evidence>
<name>A0A174BDH9_9FIRM</name>
<dbReference type="InterPro" id="IPR011527">
    <property type="entry name" value="ABC1_TM_dom"/>
</dbReference>
<keyword evidence="5 7" id="KW-1133">Transmembrane helix</keyword>
<dbReference type="InterPro" id="IPR039421">
    <property type="entry name" value="Type_1_exporter"/>
</dbReference>
<evidence type="ECO:0000313" key="10">
    <source>
        <dbReference type="EMBL" id="CUN98553.1"/>
    </source>
</evidence>
<protein>
    <submittedName>
        <fullName evidence="10">ABC transporter</fullName>
        <ecNumber evidence="10">3.6.3.-</ecNumber>
    </submittedName>
</protein>
<evidence type="ECO:0000256" key="5">
    <source>
        <dbReference type="ARBA" id="ARBA00022989"/>
    </source>
</evidence>